<dbReference type="Proteomes" id="UP001500831">
    <property type="component" value="Unassembled WGS sequence"/>
</dbReference>
<evidence type="ECO:0000256" key="1">
    <source>
        <dbReference type="SAM" id="MobiDB-lite"/>
    </source>
</evidence>
<evidence type="ECO:0000313" key="3">
    <source>
        <dbReference type="Proteomes" id="UP001500831"/>
    </source>
</evidence>
<keyword evidence="3" id="KW-1185">Reference proteome</keyword>
<protein>
    <submittedName>
        <fullName evidence="2">Uncharacterized protein</fullName>
    </submittedName>
</protein>
<evidence type="ECO:0000313" key="2">
    <source>
        <dbReference type="EMBL" id="GAA2859889.1"/>
    </source>
</evidence>
<comment type="caution">
    <text evidence="2">The sequence shown here is derived from an EMBL/GenBank/DDBJ whole genome shotgun (WGS) entry which is preliminary data.</text>
</comment>
<accession>A0ABN3VU47</accession>
<gene>
    <name evidence="2" type="ORF">GCM10010517_18420</name>
</gene>
<dbReference type="RefSeq" id="WP_344969690.1">
    <property type="nucleotide sequence ID" value="NZ_BAAAVI010000010.1"/>
</dbReference>
<reference evidence="2 3" key="1">
    <citation type="journal article" date="2019" name="Int. J. Syst. Evol. Microbiol.">
        <title>The Global Catalogue of Microorganisms (GCM) 10K type strain sequencing project: providing services to taxonomists for standard genome sequencing and annotation.</title>
        <authorList>
            <consortium name="The Broad Institute Genomics Platform"/>
            <consortium name="The Broad Institute Genome Sequencing Center for Infectious Disease"/>
            <person name="Wu L."/>
            <person name="Ma J."/>
        </authorList>
    </citation>
    <scope>NUCLEOTIDE SEQUENCE [LARGE SCALE GENOMIC DNA]</scope>
    <source>
        <strain evidence="2 3">JCM 6242</strain>
    </source>
</reference>
<proteinExistence type="predicted"/>
<dbReference type="EMBL" id="BAAAVI010000010">
    <property type="protein sequence ID" value="GAA2859889.1"/>
    <property type="molecule type" value="Genomic_DNA"/>
</dbReference>
<sequence length="64" mass="6837">MIEPTGRRGVVAVAGMRPEAGGRRDRAVGEAAVVRARSDGFGYPREDAPAVTPERPGTETFRPE</sequence>
<organism evidence="2 3">
    <name type="scientific">Streptosporangium fragile</name>
    <dbReference type="NCBI Taxonomy" id="46186"/>
    <lineage>
        <taxon>Bacteria</taxon>
        <taxon>Bacillati</taxon>
        <taxon>Actinomycetota</taxon>
        <taxon>Actinomycetes</taxon>
        <taxon>Streptosporangiales</taxon>
        <taxon>Streptosporangiaceae</taxon>
        <taxon>Streptosporangium</taxon>
    </lineage>
</organism>
<feature type="region of interest" description="Disordered" evidence="1">
    <location>
        <begin position="39"/>
        <end position="64"/>
    </location>
</feature>
<name>A0ABN3VU47_9ACTN</name>